<keyword evidence="4 10" id="KW-0645">Protease</keyword>
<feature type="transmembrane region" description="Helical" evidence="10">
    <location>
        <begin position="260"/>
        <end position="283"/>
    </location>
</feature>
<keyword evidence="8 10" id="KW-1133">Transmembrane helix</keyword>
<evidence type="ECO:0000256" key="6">
    <source>
        <dbReference type="ARBA" id="ARBA00022801"/>
    </source>
</evidence>
<keyword evidence="7 10" id="KW-0720">Serine protease</keyword>
<evidence type="ECO:0000256" key="1">
    <source>
        <dbReference type="ARBA" id="ARBA00000156"/>
    </source>
</evidence>
<comment type="similarity">
    <text evidence="3 10">Belongs to the peptidase S54 family.</text>
</comment>
<feature type="transmembrane region" description="Helical" evidence="10">
    <location>
        <begin position="146"/>
        <end position="167"/>
    </location>
</feature>
<dbReference type="PANTHER" id="PTHR22936">
    <property type="entry name" value="RHOMBOID-RELATED"/>
    <property type="match status" value="1"/>
</dbReference>
<feature type="transmembrane region" description="Helical" evidence="10">
    <location>
        <begin position="208"/>
        <end position="227"/>
    </location>
</feature>
<dbReference type="EMBL" id="KZ988351">
    <property type="protein sequence ID" value="RKP12386.1"/>
    <property type="molecule type" value="Genomic_DNA"/>
</dbReference>
<keyword evidence="13" id="KW-1185">Reference proteome</keyword>
<dbReference type="PANTHER" id="PTHR22936:SF69">
    <property type="entry name" value="RHOMBOID-LIKE PROTEIN"/>
    <property type="match status" value="1"/>
</dbReference>
<evidence type="ECO:0000313" key="12">
    <source>
        <dbReference type="EMBL" id="RKP12386.1"/>
    </source>
</evidence>
<evidence type="ECO:0000256" key="8">
    <source>
        <dbReference type="ARBA" id="ARBA00022989"/>
    </source>
</evidence>
<feature type="transmembrane region" description="Helical" evidence="10">
    <location>
        <begin position="17"/>
        <end position="37"/>
    </location>
</feature>
<dbReference type="AlphaFoldDB" id="A0A4P9Y0R2"/>
<dbReference type="Proteomes" id="UP000267251">
    <property type="component" value="Unassembled WGS sequence"/>
</dbReference>
<evidence type="ECO:0000256" key="10">
    <source>
        <dbReference type="RuleBase" id="RU362115"/>
    </source>
</evidence>
<dbReference type="GO" id="GO:0016020">
    <property type="term" value="C:membrane"/>
    <property type="evidence" value="ECO:0007669"/>
    <property type="project" value="UniProtKB-SubCell"/>
</dbReference>
<evidence type="ECO:0000256" key="7">
    <source>
        <dbReference type="ARBA" id="ARBA00022825"/>
    </source>
</evidence>
<comment type="function">
    <text evidence="10">Serine protease involved in intramembrane proteolysis.</text>
</comment>
<accession>A0A4P9Y0R2</accession>
<sequence>MESGGAVFVEENAYRPYFIWITLLAQLAVFIVELVRGQQLEGSPIQTSPFNYMIGPGSLTLIQTGARFTPCMRPTDVGNRMIALTGNVTDARMVTDLCGFGGIGPGEEPNQGYRLFLAMFLHGGVIHILFNSFAQWRIGIPLERVYGWWRILIICWMAGVGGNAFGGLLSPPILVSVGASGAVFGLVGALLVELILRWREMHRPGLQLFSLLVTILINLALGLLPGIDNFAHIGGLLFGLITSFALLPSRILVFRGYRNLTILSIVCALASIGLFIGIIAAFFQVARPGEECSWCKYLSCLPIAGGCDALTPT</sequence>
<feature type="transmembrane region" description="Helical" evidence="10">
    <location>
        <begin position="173"/>
        <end position="196"/>
    </location>
</feature>
<evidence type="ECO:0000259" key="11">
    <source>
        <dbReference type="Pfam" id="PF01694"/>
    </source>
</evidence>
<protein>
    <recommendedName>
        <fullName evidence="10">Rhomboid-type serine protease</fullName>
        <ecNumber evidence="10">3.4.21.105</ecNumber>
    </recommendedName>
</protein>
<evidence type="ECO:0000256" key="3">
    <source>
        <dbReference type="ARBA" id="ARBA00009045"/>
    </source>
</evidence>
<dbReference type="InterPro" id="IPR022764">
    <property type="entry name" value="Peptidase_S54_rhomboid_dom"/>
</dbReference>
<reference evidence="13" key="1">
    <citation type="journal article" date="2018" name="Nat. Microbiol.">
        <title>Leveraging single-cell genomics to expand the fungal tree of life.</title>
        <authorList>
            <person name="Ahrendt S.R."/>
            <person name="Quandt C.A."/>
            <person name="Ciobanu D."/>
            <person name="Clum A."/>
            <person name="Salamov A."/>
            <person name="Andreopoulos B."/>
            <person name="Cheng J.F."/>
            <person name="Woyke T."/>
            <person name="Pelin A."/>
            <person name="Henrissat B."/>
            <person name="Reynolds N.K."/>
            <person name="Benny G.L."/>
            <person name="Smith M.E."/>
            <person name="James T.Y."/>
            <person name="Grigoriev I.V."/>
        </authorList>
    </citation>
    <scope>NUCLEOTIDE SEQUENCE [LARGE SCALE GENOMIC DNA]</scope>
</reference>
<proteinExistence type="inferred from homology"/>
<evidence type="ECO:0000313" key="13">
    <source>
        <dbReference type="Proteomes" id="UP000267251"/>
    </source>
</evidence>
<dbReference type="SUPFAM" id="SSF144091">
    <property type="entry name" value="Rhomboid-like"/>
    <property type="match status" value="1"/>
</dbReference>
<evidence type="ECO:0000256" key="5">
    <source>
        <dbReference type="ARBA" id="ARBA00022692"/>
    </source>
</evidence>
<gene>
    <name evidence="12" type="ORF">BJ684DRAFT_11553</name>
</gene>
<feature type="domain" description="Peptidase S54 rhomboid" evidence="11">
    <location>
        <begin position="110"/>
        <end position="248"/>
    </location>
</feature>
<comment type="catalytic activity">
    <reaction evidence="1 10">
        <text>Cleaves type-1 transmembrane domains using a catalytic dyad composed of serine and histidine that are contributed by different transmembrane domains.</text>
        <dbReference type="EC" id="3.4.21.105"/>
    </reaction>
</comment>
<feature type="transmembrane region" description="Helical" evidence="10">
    <location>
        <begin position="233"/>
        <end position="253"/>
    </location>
</feature>
<keyword evidence="5 10" id="KW-0812">Transmembrane</keyword>
<dbReference type="Gene3D" id="1.20.1540.10">
    <property type="entry name" value="Rhomboid-like"/>
    <property type="match status" value="1"/>
</dbReference>
<dbReference type="EC" id="3.4.21.105" evidence="10"/>
<dbReference type="OrthoDB" id="2146116at2759"/>
<name>A0A4P9Y0R2_9FUNG</name>
<dbReference type="InterPro" id="IPR035952">
    <property type="entry name" value="Rhomboid-like_sf"/>
</dbReference>
<comment type="subcellular location">
    <subcellularLocation>
        <location evidence="2 10">Membrane</location>
        <topology evidence="2 10">Multi-pass membrane protein</topology>
    </subcellularLocation>
</comment>
<evidence type="ECO:0000256" key="2">
    <source>
        <dbReference type="ARBA" id="ARBA00004141"/>
    </source>
</evidence>
<keyword evidence="9 10" id="KW-0472">Membrane</keyword>
<evidence type="ECO:0000256" key="9">
    <source>
        <dbReference type="ARBA" id="ARBA00023136"/>
    </source>
</evidence>
<dbReference type="GO" id="GO:0004252">
    <property type="term" value="F:serine-type endopeptidase activity"/>
    <property type="evidence" value="ECO:0007669"/>
    <property type="project" value="InterPro"/>
</dbReference>
<evidence type="ECO:0000256" key="4">
    <source>
        <dbReference type="ARBA" id="ARBA00022670"/>
    </source>
</evidence>
<dbReference type="Pfam" id="PF01694">
    <property type="entry name" value="Rhomboid"/>
    <property type="match status" value="1"/>
</dbReference>
<keyword evidence="6 10" id="KW-0378">Hydrolase</keyword>
<organism evidence="12 13">
    <name type="scientific">Piptocephalis cylindrospora</name>
    <dbReference type="NCBI Taxonomy" id="1907219"/>
    <lineage>
        <taxon>Eukaryota</taxon>
        <taxon>Fungi</taxon>
        <taxon>Fungi incertae sedis</taxon>
        <taxon>Zoopagomycota</taxon>
        <taxon>Zoopagomycotina</taxon>
        <taxon>Zoopagomycetes</taxon>
        <taxon>Zoopagales</taxon>
        <taxon>Piptocephalidaceae</taxon>
        <taxon>Piptocephalis</taxon>
    </lineage>
</organism>
<dbReference type="GO" id="GO:0006508">
    <property type="term" value="P:proteolysis"/>
    <property type="evidence" value="ECO:0007669"/>
    <property type="project" value="UniProtKB-KW"/>
</dbReference>
<dbReference type="InterPro" id="IPR002610">
    <property type="entry name" value="Peptidase_S54_rhomboid-like"/>
</dbReference>
<feature type="transmembrane region" description="Helical" evidence="10">
    <location>
        <begin position="115"/>
        <end position="134"/>
    </location>
</feature>